<feature type="compositionally biased region" description="Pro residues" evidence="1">
    <location>
        <begin position="63"/>
        <end position="72"/>
    </location>
</feature>
<sequence>MTVHRAFSRATSRLAALLAAAPLAAFAQPAADRMGSAPTPARPAAPQYQPAPARPAVPQYQPTQPPTVPAPTMPGINRPGAMAPNAAQPRPQDRARQSDRPAAGSIDNTTQRPRSTLTPRPAPRPDRY</sequence>
<keyword evidence="2" id="KW-0732">Signal</keyword>
<dbReference type="RefSeq" id="WP_094797970.1">
    <property type="nucleotide sequence ID" value="NZ_NEVP01000001.1"/>
</dbReference>
<comment type="caution">
    <text evidence="3">The sequence shown here is derived from an EMBL/GenBank/DDBJ whole genome shotgun (WGS) entry which is preliminary data.</text>
</comment>
<dbReference type="AlphaFoldDB" id="A0A261TZU3"/>
<protein>
    <submittedName>
        <fullName evidence="3">Uncharacterized protein</fullName>
    </submittedName>
</protein>
<feature type="compositionally biased region" description="Polar residues" evidence="1">
    <location>
        <begin position="106"/>
        <end position="118"/>
    </location>
</feature>
<name>A0A261TZU3_9BORD</name>
<accession>A0A261TZU3</accession>
<dbReference type="OrthoDB" id="10004659at2"/>
<reference evidence="3 4" key="1">
    <citation type="submission" date="2017-05" db="EMBL/GenBank/DDBJ databases">
        <title>Complete and WGS of Bordetella genogroups.</title>
        <authorList>
            <person name="Spilker T."/>
            <person name="LiPuma J."/>
        </authorList>
    </citation>
    <scope>NUCLEOTIDE SEQUENCE [LARGE SCALE GENOMIC DNA]</scope>
    <source>
        <strain evidence="3 4">AU10456</strain>
    </source>
</reference>
<evidence type="ECO:0000256" key="1">
    <source>
        <dbReference type="SAM" id="MobiDB-lite"/>
    </source>
</evidence>
<dbReference type="EMBL" id="NEVP01000001">
    <property type="protein sequence ID" value="OZI54905.1"/>
    <property type="molecule type" value="Genomic_DNA"/>
</dbReference>
<proteinExistence type="predicted"/>
<organism evidence="3 4">
    <name type="scientific">Bordetella genomosp. 5</name>
    <dbReference type="NCBI Taxonomy" id="1395608"/>
    <lineage>
        <taxon>Bacteria</taxon>
        <taxon>Pseudomonadati</taxon>
        <taxon>Pseudomonadota</taxon>
        <taxon>Betaproteobacteria</taxon>
        <taxon>Burkholderiales</taxon>
        <taxon>Alcaligenaceae</taxon>
        <taxon>Bordetella</taxon>
    </lineage>
</organism>
<evidence type="ECO:0000313" key="4">
    <source>
        <dbReference type="Proteomes" id="UP000216913"/>
    </source>
</evidence>
<dbReference type="Proteomes" id="UP000216913">
    <property type="component" value="Unassembled WGS sequence"/>
</dbReference>
<feature type="region of interest" description="Disordered" evidence="1">
    <location>
        <begin position="29"/>
        <end position="128"/>
    </location>
</feature>
<evidence type="ECO:0000256" key="2">
    <source>
        <dbReference type="SAM" id="SignalP"/>
    </source>
</evidence>
<feature type="compositionally biased region" description="Low complexity" evidence="1">
    <location>
        <begin position="29"/>
        <end position="62"/>
    </location>
</feature>
<feature type="signal peptide" evidence="2">
    <location>
        <begin position="1"/>
        <end position="27"/>
    </location>
</feature>
<feature type="chain" id="PRO_5012447196" evidence="2">
    <location>
        <begin position="28"/>
        <end position="128"/>
    </location>
</feature>
<evidence type="ECO:0000313" key="3">
    <source>
        <dbReference type="EMBL" id="OZI54905.1"/>
    </source>
</evidence>
<keyword evidence="4" id="KW-1185">Reference proteome</keyword>
<gene>
    <name evidence="3" type="ORF">CAL25_00325</name>
</gene>